<dbReference type="EMBL" id="QOWE01000044">
    <property type="protein sequence ID" value="RCR65506.1"/>
    <property type="molecule type" value="Genomic_DNA"/>
</dbReference>
<evidence type="ECO:0000256" key="11">
    <source>
        <dbReference type="ARBA" id="ARBA00022898"/>
    </source>
</evidence>
<comment type="pathway">
    <text evidence="4">Amino-acid biosynthesis; L-valine biosynthesis; L-valine from pyruvate: step 4/4.</text>
</comment>
<name>A0A368JEJ9_9BACT</name>
<dbReference type="PIRSF" id="PIRSF006468">
    <property type="entry name" value="BCAT1"/>
    <property type="match status" value="1"/>
</dbReference>
<evidence type="ECO:0000256" key="1">
    <source>
        <dbReference type="ARBA" id="ARBA00001933"/>
    </source>
</evidence>
<dbReference type="NCBIfam" id="NF009897">
    <property type="entry name" value="PRK13357.1"/>
    <property type="match status" value="1"/>
</dbReference>
<evidence type="ECO:0000256" key="13">
    <source>
        <dbReference type="ARBA" id="ARBA00048212"/>
    </source>
</evidence>
<evidence type="ECO:0000256" key="10">
    <source>
        <dbReference type="ARBA" id="ARBA00022679"/>
    </source>
</evidence>
<evidence type="ECO:0000256" key="5">
    <source>
        <dbReference type="ARBA" id="ARBA00005072"/>
    </source>
</evidence>
<dbReference type="GO" id="GO:0009097">
    <property type="term" value="P:isoleucine biosynthetic process"/>
    <property type="evidence" value="ECO:0007669"/>
    <property type="project" value="UniProtKB-UniPathway"/>
</dbReference>
<comment type="cofactor">
    <cofactor evidence="1">
        <name>pyridoxal 5'-phosphate</name>
        <dbReference type="ChEBI" id="CHEBI:597326"/>
    </cofactor>
</comment>
<dbReference type="Pfam" id="PF01063">
    <property type="entry name" value="Aminotran_4"/>
    <property type="match status" value="1"/>
</dbReference>
<comment type="function">
    <text evidence="2">Acts on leucine, isoleucine and valine.</text>
</comment>
<dbReference type="UniPathway" id="UPA00047">
    <property type="reaction ID" value="UER00058"/>
</dbReference>
<keyword evidence="11" id="KW-0663">Pyridoxal phosphate</keyword>
<dbReference type="Gene3D" id="3.30.470.10">
    <property type="match status" value="1"/>
</dbReference>
<feature type="modified residue" description="N6-(pyridoxal phosphate)lysine" evidence="16">
    <location>
        <position position="196"/>
    </location>
</feature>
<proteinExistence type="inferred from homology"/>
<evidence type="ECO:0000313" key="18">
    <source>
        <dbReference type="Proteomes" id="UP000253383"/>
    </source>
</evidence>
<dbReference type="InterPro" id="IPR033939">
    <property type="entry name" value="BCAT_family"/>
</dbReference>
<dbReference type="UniPathway" id="UPA00049">
    <property type="reaction ID" value="UER00062"/>
</dbReference>
<evidence type="ECO:0000313" key="17">
    <source>
        <dbReference type="EMBL" id="RCR65506.1"/>
    </source>
</evidence>
<evidence type="ECO:0000256" key="8">
    <source>
        <dbReference type="ARBA" id="ARBA00022576"/>
    </source>
</evidence>
<evidence type="ECO:0000256" key="7">
    <source>
        <dbReference type="ARBA" id="ARBA00013053"/>
    </source>
</evidence>
<evidence type="ECO:0000256" key="2">
    <source>
        <dbReference type="ARBA" id="ARBA00003109"/>
    </source>
</evidence>
<dbReference type="RefSeq" id="WP_114410154.1">
    <property type="nucleotide sequence ID" value="NZ_QOWE01000044.1"/>
</dbReference>
<dbReference type="GO" id="GO:0052654">
    <property type="term" value="F:L-leucine-2-oxoglutarate transaminase activity"/>
    <property type="evidence" value="ECO:0007669"/>
    <property type="project" value="RHEA"/>
</dbReference>
<accession>A0A368JEJ9</accession>
<evidence type="ECO:0000256" key="16">
    <source>
        <dbReference type="PIRSR" id="PIRSR006468-1"/>
    </source>
</evidence>
<keyword evidence="12" id="KW-0100">Branched-chain amino acid biosynthesis</keyword>
<protein>
    <recommendedName>
        <fullName evidence="7">branched-chain-amino-acid transaminase</fullName>
        <ecNumber evidence="7">2.6.1.42</ecNumber>
    </recommendedName>
</protein>
<dbReference type="GO" id="GO:0009099">
    <property type="term" value="P:L-valine biosynthetic process"/>
    <property type="evidence" value="ECO:0007669"/>
    <property type="project" value="UniProtKB-UniPathway"/>
</dbReference>
<comment type="pathway">
    <text evidence="5">Amino-acid biosynthesis; L-leucine biosynthesis; L-leucine from 3-methyl-2-oxobutanoate: step 4/4.</text>
</comment>
<evidence type="ECO:0000256" key="3">
    <source>
        <dbReference type="ARBA" id="ARBA00004824"/>
    </source>
</evidence>
<reference evidence="17 18" key="1">
    <citation type="submission" date="2018-07" db="EMBL/GenBank/DDBJ databases">
        <title>Genome analysis of Larkinella rosea.</title>
        <authorList>
            <person name="Zhou Z."/>
            <person name="Wang G."/>
        </authorList>
    </citation>
    <scope>NUCLEOTIDE SEQUENCE [LARGE SCALE GENOMIC DNA]</scope>
    <source>
        <strain evidence="18">zzj9</strain>
    </source>
</reference>
<sequence>MTTDLVNIALRKAGRSRIEEVDFNNLPFGKHFSDHMFVADYADGQWQNLQVVPFDDFTLSPALSSLHYGQSIFEGMKAYKNEEGEVLLFRPQENWKRMNESAKRMCMATIPEDVFMGGLEALLRVDAAWVPNTVDSSLYIRPYMFGTDTFLGVAPSKTYRFCIFTCPVGAYYTKPPKLKVETEYIRSAPGGVGYAKCAGNYAGSMYPTLLAQQAGYDQLMWTDATEHKYIEESGTMNIMFVIDGKLVTPATSDSILKGVTRDSILKVVKSWGIEVEERKVSIQEVIDGIENGNLTEAFGAGTAVVVSPYSLIGYEGKDYMLSEVSKENSLAHRIFTYLNDLRTGRSEDTFGWMHKVV</sequence>
<dbReference type="UniPathway" id="UPA00048">
    <property type="reaction ID" value="UER00073"/>
</dbReference>
<comment type="catalytic activity">
    <reaction evidence="13">
        <text>L-valine + 2-oxoglutarate = 3-methyl-2-oxobutanoate + L-glutamate</text>
        <dbReference type="Rhea" id="RHEA:24813"/>
        <dbReference type="ChEBI" id="CHEBI:11851"/>
        <dbReference type="ChEBI" id="CHEBI:16810"/>
        <dbReference type="ChEBI" id="CHEBI:29985"/>
        <dbReference type="ChEBI" id="CHEBI:57762"/>
        <dbReference type="EC" id="2.6.1.42"/>
    </reaction>
</comment>
<evidence type="ECO:0000256" key="14">
    <source>
        <dbReference type="ARBA" id="ARBA00048798"/>
    </source>
</evidence>
<keyword evidence="8 17" id="KW-0032">Aminotransferase</keyword>
<evidence type="ECO:0000256" key="4">
    <source>
        <dbReference type="ARBA" id="ARBA00004931"/>
    </source>
</evidence>
<dbReference type="Proteomes" id="UP000253383">
    <property type="component" value="Unassembled WGS sequence"/>
</dbReference>
<dbReference type="GO" id="GO:0052656">
    <property type="term" value="F:L-isoleucine-2-oxoglutarate transaminase activity"/>
    <property type="evidence" value="ECO:0007669"/>
    <property type="project" value="RHEA"/>
</dbReference>
<keyword evidence="10 17" id="KW-0808">Transferase</keyword>
<dbReference type="InterPro" id="IPR001544">
    <property type="entry name" value="Aminotrans_IV"/>
</dbReference>
<dbReference type="EC" id="2.6.1.42" evidence="7"/>
<organism evidence="17 18">
    <name type="scientific">Larkinella punicea</name>
    <dbReference type="NCBI Taxonomy" id="2315727"/>
    <lineage>
        <taxon>Bacteria</taxon>
        <taxon>Pseudomonadati</taxon>
        <taxon>Bacteroidota</taxon>
        <taxon>Cytophagia</taxon>
        <taxon>Cytophagales</taxon>
        <taxon>Spirosomataceae</taxon>
        <taxon>Larkinella</taxon>
    </lineage>
</organism>
<dbReference type="SUPFAM" id="SSF56752">
    <property type="entry name" value="D-aminoacid aminotransferase-like PLP-dependent enzymes"/>
    <property type="match status" value="1"/>
</dbReference>
<comment type="similarity">
    <text evidence="6">Belongs to the class-IV pyridoxal-phosphate-dependent aminotransferase family.</text>
</comment>
<evidence type="ECO:0000256" key="12">
    <source>
        <dbReference type="ARBA" id="ARBA00023304"/>
    </source>
</evidence>
<dbReference type="OrthoDB" id="9804984at2"/>
<dbReference type="GO" id="GO:0052655">
    <property type="term" value="F:L-valine-2-oxoglutarate transaminase activity"/>
    <property type="evidence" value="ECO:0007669"/>
    <property type="project" value="RHEA"/>
</dbReference>
<evidence type="ECO:0000256" key="15">
    <source>
        <dbReference type="ARBA" id="ARBA00049229"/>
    </source>
</evidence>
<evidence type="ECO:0000256" key="9">
    <source>
        <dbReference type="ARBA" id="ARBA00022605"/>
    </source>
</evidence>
<dbReference type="AlphaFoldDB" id="A0A368JEJ9"/>
<dbReference type="InterPro" id="IPR036038">
    <property type="entry name" value="Aminotransferase-like"/>
</dbReference>
<comment type="caution">
    <text evidence="17">The sequence shown here is derived from an EMBL/GenBank/DDBJ whole genome shotgun (WGS) entry which is preliminary data.</text>
</comment>
<gene>
    <name evidence="17" type="ORF">DUE52_31665</name>
</gene>
<comment type="catalytic activity">
    <reaction evidence="14">
        <text>L-isoleucine + 2-oxoglutarate = (S)-3-methyl-2-oxopentanoate + L-glutamate</text>
        <dbReference type="Rhea" id="RHEA:24801"/>
        <dbReference type="ChEBI" id="CHEBI:16810"/>
        <dbReference type="ChEBI" id="CHEBI:29985"/>
        <dbReference type="ChEBI" id="CHEBI:35146"/>
        <dbReference type="ChEBI" id="CHEBI:58045"/>
        <dbReference type="EC" id="2.6.1.42"/>
    </reaction>
</comment>
<dbReference type="PANTHER" id="PTHR11825:SF44">
    <property type="entry name" value="BRANCHED-CHAIN-AMINO-ACID AMINOTRANSFERASE"/>
    <property type="match status" value="1"/>
</dbReference>
<dbReference type="CDD" id="cd01557">
    <property type="entry name" value="BCAT_beta_family"/>
    <property type="match status" value="1"/>
</dbReference>
<comment type="pathway">
    <text evidence="3">Amino-acid biosynthesis; L-isoleucine biosynthesis; L-isoleucine from 2-oxobutanoate: step 4/4.</text>
</comment>
<evidence type="ECO:0000256" key="6">
    <source>
        <dbReference type="ARBA" id="ARBA00009320"/>
    </source>
</evidence>
<dbReference type="PANTHER" id="PTHR11825">
    <property type="entry name" value="SUBGROUP IIII AMINOTRANSFERASE"/>
    <property type="match status" value="1"/>
</dbReference>
<dbReference type="NCBIfam" id="TIGR01123">
    <property type="entry name" value="ilvE_II"/>
    <property type="match status" value="1"/>
</dbReference>
<keyword evidence="18" id="KW-1185">Reference proteome</keyword>
<dbReference type="Gene3D" id="3.20.10.10">
    <property type="entry name" value="D-amino Acid Aminotransferase, subunit A, domain 2"/>
    <property type="match status" value="1"/>
</dbReference>
<dbReference type="GO" id="GO:0009098">
    <property type="term" value="P:L-leucine biosynthetic process"/>
    <property type="evidence" value="ECO:0007669"/>
    <property type="project" value="UniProtKB-UniPathway"/>
</dbReference>
<dbReference type="InterPro" id="IPR043131">
    <property type="entry name" value="BCAT-like_N"/>
</dbReference>
<comment type="catalytic activity">
    <reaction evidence="15">
        <text>L-leucine + 2-oxoglutarate = 4-methyl-2-oxopentanoate + L-glutamate</text>
        <dbReference type="Rhea" id="RHEA:18321"/>
        <dbReference type="ChEBI" id="CHEBI:16810"/>
        <dbReference type="ChEBI" id="CHEBI:17865"/>
        <dbReference type="ChEBI" id="CHEBI:29985"/>
        <dbReference type="ChEBI" id="CHEBI:57427"/>
        <dbReference type="EC" id="2.6.1.42"/>
    </reaction>
</comment>
<keyword evidence="9" id="KW-0028">Amino-acid biosynthesis</keyword>
<dbReference type="InterPro" id="IPR043132">
    <property type="entry name" value="BCAT-like_C"/>
</dbReference>
<dbReference type="InterPro" id="IPR005786">
    <property type="entry name" value="B_amino_transII"/>
</dbReference>